<keyword evidence="4" id="KW-0378">Hydrolase</keyword>
<dbReference type="GO" id="GO:0005615">
    <property type="term" value="C:extracellular space"/>
    <property type="evidence" value="ECO:0007669"/>
    <property type="project" value="TreeGrafter"/>
</dbReference>
<evidence type="ECO:0000313" key="6">
    <source>
        <dbReference type="Ensembl" id="ENSCUSP00005020315.1"/>
    </source>
</evidence>
<organism evidence="6 7">
    <name type="scientific">Catharus ustulatus</name>
    <name type="common">Russet-backed thrush</name>
    <name type="synonym">Hylocichla ustulatus</name>
    <dbReference type="NCBI Taxonomy" id="91951"/>
    <lineage>
        <taxon>Eukaryota</taxon>
        <taxon>Metazoa</taxon>
        <taxon>Chordata</taxon>
        <taxon>Craniata</taxon>
        <taxon>Vertebrata</taxon>
        <taxon>Euteleostomi</taxon>
        <taxon>Archelosauria</taxon>
        <taxon>Archosauria</taxon>
        <taxon>Dinosauria</taxon>
        <taxon>Saurischia</taxon>
        <taxon>Theropoda</taxon>
        <taxon>Coelurosauria</taxon>
        <taxon>Aves</taxon>
        <taxon>Neognathae</taxon>
        <taxon>Neoaves</taxon>
        <taxon>Telluraves</taxon>
        <taxon>Australaves</taxon>
        <taxon>Passeriformes</taxon>
        <taxon>Turdidae</taxon>
        <taxon>Catharus</taxon>
    </lineage>
</organism>
<evidence type="ECO:0000259" key="5">
    <source>
        <dbReference type="PROSITE" id="PS51767"/>
    </source>
</evidence>
<keyword evidence="7" id="KW-1185">Reference proteome</keyword>
<comment type="similarity">
    <text evidence="1 4">Belongs to the peptidase A1 family.</text>
</comment>
<evidence type="ECO:0000313" key="7">
    <source>
        <dbReference type="Proteomes" id="UP000694563"/>
    </source>
</evidence>
<gene>
    <name evidence="6" type="primary">LOC117009705</name>
</gene>
<proteinExistence type="inferred from homology"/>
<dbReference type="GO" id="GO:0006508">
    <property type="term" value="P:proteolysis"/>
    <property type="evidence" value="ECO:0007669"/>
    <property type="project" value="UniProtKB-KW"/>
</dbReference>
<dbReference type="PANTHER" id="PTHR47966:SF83">
    <property type="entry name" value="NAPSIN-A"/>
    <property type="match status" value="1"/>
</dbReference>
<dbReference type="Proteomes" id="UP000694563">
    <property type="component" value="Chromosome 35"/>
</dbReference>
<reference evidence="6" key="3">
    <citation type="submission" date="2025-09" db="UniProtKB">
        <authorList>
            <consortium name="Ensembl"/>
        </authorList>
    </citation>
    <scope>IDENTIFICATION</scope>
</reference>
<dbReference type="PANTHER" id="PTHR47966">
    <property type="entry name" value="BETA-SITE APP-CLEAVING ENZYME, ISOFORM A-RELATED"/>
    <property type="match status" value="1"/>
</dbReference>
<dbReference type="FunFam" id="2.40.70.10:FF:000044">
    <property type="entry name" value="Lysosomal aspartic protease"/>
    <property type="match status" value="1"/>
</dbReference>
<dbReference type="GO" id="GO:0005764">
    <property type="term" value="C:lysosome"/>
    <property type="evidence" value="ECO:0007669"/>
    <property type="project" value="TreeGrafter"/>
</dbReference>
<evidence type="ECO:0000256" key="3">
    <source>
        <dbReference type="PIRSR" id="PIRSR601461-2"/>
    </source>
</evidence>
<feature type="active site" evidence="2">
    <location>
        <position position="74"/>
    </location>
</feature>
<evidence type="ECO:0000256" key="2">
    <source>
        <dbReference type="PIRSR" id="PIRSR601461-1"/>
    </source>
</evidence>
<keyword evidence="4" id="KW-0064">Aspartyl protease</keyword>
<dbReference type="PROSITE" id="PS51767">
    <property type="entry name" value="PEPTIDASE_A1"/>
    <property type="match status" value="1"/>
</dbReference>
<feature type="active site" evidence="2">
    <location>
        <position position="291"/>
    </location>
</feature>
<dbReference type="InterPro" id="IPR001969">
    <property type="entry name" value="Aspartic_peptidase_AS"/>
</dbReference>
<dbReference type="PRINTS" id="PR00792">
    <property type="entry name" value="PEPSIN"/>
</dbReference>
<dbReference type="InterPro" id="IPR021109">
    <property type="entry name" value="Peptidase_aspartic_dom_sf"/>
</dbReference>
<dbReference type="Ensembl" id="ENSCUST00005021068.1">
    <property type="protein sequence ID" value="ENSCUSP00005020315.1"/>
    <property type="gene ID" value="ENSCUSG00005012945.1"/>
</dbReference>
<dbReference type="AlphaFoldDB" id="A0A8C3V2L7"/>
<dbReference type="InterPro" id="IPR001461">
    <property type="entry name" value="Aspartic_peptidase_A1"/>
</dbReference>
<dbReference type="SUPFAM" id="SSF50630">
    <property type="entry name" value="Acid proteases"/>
    <property type="match status" value="1"/>
</dbReference>
<dbReference type="InterPro" id="IPR033121">
    <property type="entry name" value="PEPTIDASE_A1"/>
</dbReference>
<evidence type="ECO:0000256" key="1">
    <source>
        <dbReference type="ARBA" id="ARBA00007447"/>
    </source>
</evidence>
<name>A0A8C3V2L7_CATUS</name>
<keyword evidence="3" id="KW-1015">Disulfide bond</keyword>
<evidence type="ECO:0000256" key="4">
    <source>
        <dbReference type="RuleBase" id="RU000454"/>
    </source>
</evidence>
<dbReference type="GO" id="GO:0004190">
    <property type="term" value="F:aspartic-type endopeptidase activity"/>
    <property type="evidence" value="ECO:0007669"/>
    <property type="project" value="UniProtKB-KW"/>
</dbReference>
<reference evidence="6" key="1">
    <citation type="submission" date="2020-10" db="EMBL/GenBank/DDBJ databases">
        <title>Catharus ustulatus (Swainson's thrush) genome, bCatUst1, primary haplotype v2.</title>
        <authorList>
            <person name="Delmore K."/>
            <person name="Vafadar M."/>
            <person name="Formenti G."/>
            <person name="Chow W."/>
            <person name="Pelan S."/>
            <person name="Howe K."/>
            <person name="Rhie A."/>
            <person name="Mountcastle J."/>
            <person name="Haase B."/>
            <person name="Fedrigo O."/>
            <person name="Jarvis E.D."/>
        </authorList>
    </citation>
    <scope>NUCLEOTIDE SEQUENCE [LARGE SCALE GENOMIC DNA]</scope>
</reference>
<dbReference type="Pfam" id="PF00026">
    <property type="entry name" value="Asp"/>
    <property type="match status" value="1"/>
</dbReference>
<feature type="disulfide bond" evidence="3">
    <location>
        <begin position="323"/>
        <end position="360"/>
    </location>
</feature>
<dbReference type="PROSITE" id="PS00141">
    <property type="entry name" value="ASP_PROTEASE"/>
    <property type="match status" value="2"/>
</dbReference>
<keyword evidence="4" id="KW-0645">Protease</keyword>
<dbReference type="Gene3D" id="2.40.70.10">
    <property type="entry name" value="Acid Proteases"/>
    <property type="match status" value="2"/>
</dbReference>
<feature type="domain" description="Peptidase A1" evidence="5">
    <location>
        <begin position="56"/>
        <end position="401"/>
    </location>
</feature>
<protein>
    <recommendedName>
        <fullName evidence="5">Peptidase A1 domain-containing protein</fullName>
    </recommendedName>
</protein>
<reference evidence="6" key="2">
    <citation type="submission" date="2025-08" db="UniProtKB">
        <authorList>
            <consortium name="Ensembl"/>
        </authorList>
    </citation>
    <scope>IDENTIFICATION</scope>
</reference>
<accession>A0A8C3V2L7</accession>
<sequence length="404" mass="43015">TPPTSLTPPSLINLINHPPLPSPPSRQPFITVIGLIKLIKMIELVKLINPSLSAQYYGTISLGTPPQNFRVIFDTGSADLWVPSSRCCLLYLACWLHPHYQPALSCTHRPNGSAFAISYGSGSLRGFLSTDTLTVGLSLSLSPCHCHCVIVIVTTFAEAVALPGLAFAAARFDGVLGLAFPAAAAGPALPVFDAMMEQRLFKDNVFSFYLGASEGDGGELLLGGIDSGKFEGELHYIPVSRQSYWQVPELSQNYPKIIPELPQNQLSVGSPGLSGCRDPPLCGGGCEAIVDTGTSLVTGPSGDVAALHRALGGVSPRQYLLDCDKVPSLPNVTFVLGGKEFTLSARDYVLQVSQWGSPVCVSGFMALDVPPPSGPLWILGDVFLARFYSVFDRDNNRVGLAPSK</sequence>
<feature type="disulfide bond" evidence="3">
    <location>
        <begin position="87"/>
        <end position="94"/>
    </location>
</feature>
<dbReference type="FunFam" id="2.40.70.10:FF:000008">
    <property type="entry name" value="Cathepsin D"/>
    <property type="match status" value="1"/>
</dbReference>